<dbReference type="InterPro" id="IPR050791">
    <property type="entry name" value="Aldo-Keto_reductase"/>
</dbReference>
<dbReference type="OrthoDB" id="37537at2759"/>
<accession>A0A072PUH2</accession>
<dbReference type="SUPFAM" id="SSF51430">
    <property type="entry name" value="NAD(P)-linked oxidoreductase"/>
    <property type="match status" value="1"/>
</dbReference>
<dbReference type="PANTHER" id="PTHR43625:SF40">
    <property type="entry name" value="ALDO-KETO REDUCTASE YAKC [NADP(+)]"/>
    <property type="match status" value="1"/>
</dbReference>
<proteinExistence type="predicted"/>
<gene>
    <name evidence="3" type="ORF">A1O9_01359</name>
</gene>
<comment type="caution">
    <text evidence="3">The sequence shown here is derived from an EMBL/GenBank/DDBJ whole genome shotgun (WGS) entry which is preliminary data.</text>
</comment>
<evidence type="ECO:0000313" key="3">
    <source>
        <dbReference type="EMBL" id="KEF63382.1"/>
    </source>
</evidence>
<dbReference type="VEuPathDB" id="FungiDB:A1O9_01359"/>
<dbReference type="InterPro" id="IPR036812">
    <property type="entry name" value="NAD(P)_OxRdtase_dom_sf"/>
</dbReference>
<evidence type="ECO:0000313" key="4">
    <source>
        <dbReference type="Proteomes" id="UP000027920"/>
    </source>
</evidence>
<dbReference type="GeneID" id="25276306"/>
<reference evidence="3 4" key="1">
    <citation type="submission" date="2013-03" db="EMBL/GenBank/DDBJ databases">
        <title>The Genome Sequence of Exophiala aquamarina CBS 119918.</title>
        <authorList>
            <consortium name="The Broad Institute Genomics Platform"/>
            <person name="Cuomo C."/>
            <person name="de Hoog S."/>
            <person name="Gorbushina A."/>
            <person name="Walker B."/>
            <person name="Young S.K."/>
            <person name="Zeng Q."/>
            <person name="Gargeya S."/>
            <person name="Fitzgerald M."/>
            <person name="Haas B."/>
            <person name="Abouelleil A."/>
            <person name="Allen A.W."/>
            <person name="Alvarado L."/>
            <person name="Arachchi H.M."/>
            <person name="Berlin A.M."/>
            <person name="Chapman S.B."/>
            <person name="Gainer-Dewar J."/>
            <person name="Goldberg J."/>
            <person name="Griggs A."/>
            <person name="Gujja S."/>
            <person name="Hansen M."/>
            <person name="Howarth C."/>
            <person name="Imamovic A."/>
            <person name="Ireland A."/>
            <person name="Larimer J."/>
            <person name="McCowan C."/>
            <person name="Murphy C."/>
            <person name="Pearson M."/>
            <person name="Poon T.W."/>
            <person name="Priest M."/>
            <person name="Roberts A."/>
            <person name="Saif S."/>
            <person name="Shea T."/>
            <person name="Sisk P."/>
            <person name="Sykes S."/>
            <person name="Wortman J."/>
            <person name="Nusbaum C."/>
            <person name="Birren B."/>
        </authorList>
    </citation>
    <scope>NUCLEOTIDE SEQUENCE [LARGE SCALE GENOMIC DNA]</scope>
    <source>
        <strain evidence="3 4">CBS 119918</strain>
    </source>
</reference>
<dbReference type="EMBL" id="AMGV01000001">
    <property type="protein sequence ID" value="KEF63382.1"/>
    <property type="molecule type" value="Genomic_DNA"/>
</dbReference>
<dbReference type="HOGENOM" id="CLU_023205_2_1_1"/>
<keyword evidence="4" id="KW-1185">Reference proteome</keyword>
<feature type="domain" description="NADP-dependent oxidoreductase" evidence="2">
    <location>
        <begin position="12"/>
        <end position="294"/>
    </location>
</feature>
<dbReference type="Proteomes" id="UP000027920">
    <property type="component" value="Unassembled WGS sequence"/>
</dbReference>
<dbReference type="STRING" id="1182545.A0A072PUH2"/>
<dbReference type="InterPro" id="IPR020471">
    <property type="entry name" value="AKR"/>
</dbReference>
<dbReference type="Gene3D" id="3.20.20.100">
    <property type="entry name" value="NADP-dependent oxidoreductase domain"/>
    <property type="match status" value="1"/>
</dbReference>
<dbReference type="GO" id="GO:0005737">
    <property type="term" value="C:cytoplasm"/>
    <property type="evidence" value="ECO:0007669"/>
    <property type="project" value="TreeGrafter"/>
</dbReference>
<sequence>MSLAGVYGPAGDDEERFKVLDAAYELGARHWDDADVYGDTEELVGKWFERNPEKRKDIFLTTKFGIAAFDVNSMTIRSDPEYVRSAVESSLKKLKTDYIDLYYCHRVDGKSPIEQTLKAMVELKNEGKIKYIGLSEVTVTTLKRAAKVHHIAALQIEYSPWVLDIERSVNGNPPIFNTCKELGTAIVAYSPLGRGFLTGTIKSPEDVQNDWRASVPRFQKEFFDKNMELTNKFKALAEKKGLTASQLVLAWLMRQGELVHVLFGTRSAARLRENLFAVTVELSDEEDKTLRALSEQAQNIGERFPDVFADMMKGETPELK</sequence>
<dbReference type="PANTHER" id="PTHR43625">
    <property type="entry name" value="AFLATOXIN B1 ALDEHYDE REDUCTASE"/>
    <property type="match status" value="1"/>
</dbReference>
<keyword evidence="1" id="KW-0560">Oxidoreductase</keyword>
<evidence type="ECO:0000256" key="1">
    <source>
        <dbReference type="ARBA" id="ARBA00023002"/>
    </source>
</evidence>
<organism evidence="3 4">
    <name type="scientific">Exophiala aquamarina CBS 119918</name>
    <dbReference type="NCBI Taxonomy" id="1182545"/>
    <lineage>
        <taxon>Eukaryota</taxon>
        <taxon>Fungi</taxon>
        <taxon>Dikarya</taxon>
        <taxon>Ascomycota</taxon>
        <taxon>Pezizomycotina</taxon>
        <taxon>Eurotiomycetes</taxon>
        <taxon>Chaetothyriomycetidae</taxon>
        <taxon>Chaetothyriales</taxon>
        <taxon>Herpotrichiellaceae</taxon>
        <taxon>Exophiala</taxon>
    </lineage>
</organism>
<dbReference type="Pfam" id="PF00248">
    <property type="entry name" value="Aldo_ket_red"/>
    <property type="match status" value="1"/>
</dbReference>
<protein>
    <submittedName>
        <fullName evidence="3">Alcohol dehydrogenase</fullName>
    </submittedName>
</protein>
<name>A0A072PUH2_9EURO</name>
<evidence type="ECO:0000259" key="2">
    <source>
        <dbReference type="Pfam" id="PF00248"/>
    </source>
</evidence>
<dbReference type="AlphaFoldDB" id="A0A072PUH2"/>
<dbReference type="PRINTS" id="PR00069">
    <property type="entry name" value="ALDKETRDTASE"/>
</dbReference>
<dbReference type="GO" id="GO:0016491">
    <property type="term" value="F:oxidoreductase activity"/>
    <property type="evidence" value="ECO:0007669"/>
    <property type="project" value="UniProtKB-KW"/>
</dbReference>
<dbReference type="InterPro" id="IPR023210">
    <property type="entry name" value="NADP_OxRdtase_dom"/>
</dbReference>
<dbReference type="RefSeq" id="XP_013265972.1">
    <property type="nucleotide sequence ID" value="XM_013410518.1"/>
</dbReference>